<name>A0ABC8LBF7_ERUVS</name>
<sequence length="236" mass="27545">MDQFSGGNWSMIPNVQAQGSFGTPTNQDHLFLQQQQQQQPQFHHQQQQTQQQQQQFQPQQQEMQFQQFQQQQQFIQQQQFHHQQHRLLHSPQQQQQQSSLQSPPPPQQQTVVHTPQSMMHTPQQQQQLVHTPQQSVQTQSLASHFHLYPLVERLSDAVETGTRDQNSDALVSELNGHFDKCQQLLNSISGSLGSKTTMTVDGQKRNLEESEQLLQQRRDLIMEYRKSIEDLVKIEP</sequence>
<reference evidence="2 3" key="1">
    <citation type="submission" date="2022-03" db="EMBL/GenBank/DDBJ databases">
        <authorList>
            <person name="Macdonald S."/>
            <person name="Ahmed S."/>
            <person name="Newling K."/>
        </authorList>
    </citation>
    <scope>NUCLEOTIDE SEQUENCE [LARGE SCALE GENOMIC DNA]</scope>
</reference>
<feature type="compositionally biased region" description="Low complexity" evidence="1">
    <location>
        <begin position="33"/>
        <end position="55"/>
    </location>
</feature>
<dbReference type="PANTHER" id="PTHR37188:SF1">
    <property type="entry name" value="MEDIATOR OF RNA POLYMERASE II TRANSCRIPTION SUBUNIT-RELATED"/>
    <property type="match status" value="1"/>
</dbReference>
<evidence type="ECO:0000313" key="2">
    <source>
        <dbReference type="EMBL" id="CAH8380920.1"/>
    </source>
</evidence>
<dbReference type="EMBL" id="CAKOAT010499599">
    <property type="protein sequence ID" value="CAH8380920.1"/>
    <property type="molecule type" value="Genomic_DNA"/>
</dbReference>
<evidence type="ECO:0000313" key="3">
    <source>
        <dbReference type="Proteomes" id="UP001642260"/>
    </source>
</evidence>
<feature type="compositionally biased region" description="Low complexity" evidence="1">
    <location>
        <begin position="89"/>
        <end position="101"/>
    </location>
</feature>
<dbReference type="PANTHER" id="PTHR37188">
    <property type="entry name" value="MEDIATOR OF RNA POLYMERASE II TRANSCRIPTION SUBUNIT-RELATED"/>
    <property type="match status" value="1"/>
</dbReference>
<feature type="region of interest" description="Disordered" evidence="1">
    <location>
        <begin position="1"/>
        <end position="55"/>
    </location>
</feature>
<feature type="compositionally biased region" description="Polar residues" evidence="1">
    <location>
        <begin position="1"/>
        <end position="28"/>
    </location>
</feature>
<evidence type="ECO:0000256" key="1">
    <source>
        <dbReference type="SAM" id="MobiDB-lite"/>
    </source>
</evidence>
<gene>
    <name evidence="2" type="ORF">ERUC_LOCUS33403</name>
</gene>
<accession>A0ABC8LBF7</accession>
<feature type="compositionally biased region" description="Low complexity" evidence="1">
    <location>
        <begin position="108"/>
        <end position="133"/>
    </location>
</feature>
<evidence type="ECO:0008006" key="4">
    <source>
        <dbReference type="Google" id="ProtNLM"/>
    </source>
</evidence>
<keyword evidence="3" id="KW-1185">Reference proteome</keyword>
<dbReference type="Proteomes" id="UP001642260">
    <property type="component" value="Unassembled WGS sequence"/>
</dbReference>
<dbReference type="InterPro" id="IPR038790">
    <property type="entry name" value="Med9_plant"/>
</dbReference>
<feature type="region of interest" description="Disordered" evidence="1">
    <location>
        <begin position="79"/>
        <end position="133"/>
    </location>
</feature>
<protein>
    <recommendedName>
        <fullName evidence="4">Mediator of RNA polymerase II transcription subunit 9</fullName>
    </recommendedName>
</protein>
<organism evidence="2 3">
    <name type="scientific">Eruca vesicaria subsp. sativa</name>
    <name type="common">Garden rocket</name>
    <name type="synonym">Eruca sativa</name>
    <dbReference type="NCBI Taxonomy" id="29727"/>
    <lineage>
        <taxon>Eukaryota</taxon>
        <taxon>Viridiplantae</taxon>
        <taxon>Streptophyta</taxon>
        <taxon>Embryophyta</taxon>
        <taxon>Tracheophyta</taxon>
        <taxon>Spermatophyta</taxon>
        <taxon>Magnoliopsida</taxon>
        <taxon>eudicotyledons</taxon>
        <taxon>Gunneridae</taxon>
        <taxon>Pentapetalae</taxon>
        <taxon>rosids</taxon>
        <taxon>malvids</taxon>
        <taxon>Brassicales</taxon>
        <taxon>Brassicaceae</taxon>
        <taxon>Brassiceae</taxon>
        <taxon>Eruca</taxon>
    </lineage>
</organism>
<comment type="caution">
    <text evidence="2">The sequence shown here is derived from an EMBL/GenBank/DDBJ whole genome shotgun (WGS) entry which is preliminary data.</text>
</comment>
<dbReference type="AlphaFoldDB" id="A0ABC8LBF7"/>
<proteinExistence type="predicted"/>